<feature type="coiled-coil region" evidence="8">
    <location>
        <begin position="332"/>
        <end position="359"/>
    </location>
</feature>
<evidence type="ECO:0000256" key="7">
    <source>
        <dbReference type="ARBA" id="ARBA00023242"/>
    </source>
</evidence>
<evidence type="ECO:0000313" key="13">
    <source>
        <dbReference type="Proteomes" id="UP000317650"/>
    </source>
</evidence>
<keyword evidence="3" id="KW-0805">Transcription regulation</keyword>
<dbReference type="CDD" id="cd04216">
    <property type="entry name" value="Phytocyanin"/>
    <property type="match status" value="1"/>
</dbReference>
<evidence type="ECO:0000256" key="9">
    <source>
        <dbReference type="SAM" id="MobiDB-lite"/>
    </source>
</evidence>
<dbReference type="Gene3D" id="1.20.5.170">
    <property type="match status" value="1"/>
</dbReference>
<organism evidence="12 13">
    <name type="scientific">Musa balbisiana</name>
    <name type="common">Banana</name>
    <dbReference type="NCBI Taxonomy" id="52838"/>
    <lineage>
        <taxon>Eukaryota</taxon>
        <taxon>Viridiplantae</taxon>
        <taxon>Streptophyta</taxon>
        <taxon>Embryophyta</taxon>
        <taxon>Tracheophyta</taxon>
        <taxon>Spermatophyta</taxon>
        <taxon>Magnoliopsida</taxon>
        <taxon>Liliopsida</taxon>
        <taxon>Zingiberales</taxon>
        <taxon>Musaceae</taxon>
        <taxon>Musa</taxon>
    </lineage>
</organism>
<keyword evidence="4" id="KW-0238">DNA-binding</keyword>
<dbReference type="GO" id="GO:0003677">
    <property type="term" value="F:DNA binding"/>
    <property type="evidence" value="ECO:0007669"/>
    <property type="project" value="UniProtKB-KW"/>
</dbReference>
<evidence type="ECO:0008006" key="14">
    <source>
        <dbReference type="Google" id="ProtNLM"/>
    </source>
</evidence>
<dbReference type="SUPFAM" id="SSF49503">
    <property type="entry name" value="Cupredoxins"/>
    <property type="match status" value="1"/>
</dbReference>
<dbReference type="InterPro" id="IPR008972">
    <property type="entry name" value="Cupredoxin"/>
</dbReference>
<feature type="domain" description="Phytocyanin" evidence="11">
    <location>
        <begin position="65"/>
        <end position="165"/>
    </location>
</feature>
<evidence type="ECO:0000256" key="3">
    <source>
        <dbReference type="ARBA" id="ARBA00023015"/>
    </source>
</evidence>
<evidence type="ECO:0000259" key="11">
    <source>
        <dbReference type="PROSITE" id="PS51485"/>
    </source>
</evidence>
<evidence type="ECO:0000256" key="1">
    <source>
        <dbReference type="ARBA" id="ARBA00004123"/>
    </source>
</evidence>
<dbReference type="FunFam" id="2.60.40.420:FF:000003">
    <property type="entry name" value="Blue copper"/>
    <property type="match status" value="1"/>
</dbReference>
<dbReference type="InterPro" id="IPR046347">
    <property type="entry name" value="bZIP_sf"/>
</dbReference>
<dbReference type="GO" id="GO:0005634">
    <property type="term" value="C:nucleus"/>
    <property type="evidence" value="ECO:0007669"/>
    <property type="project" value="UniProtKB-SubCell"/>
</dbReference>
<dbReference type="SUPFAM" id="SSF57959">
    <property type="entry name" value="Leucine zipper domain"/>
    <property type="match status" value="1"/>
</dbReference>
<dbReference type="AlphaFoldDB" id="A0A4S8K9Q3"/>
<reference evidence="12 13" key="1">
    <citation type="journal article" date="2019" name="Nat. Plants">
        <title>Genome sequencing of Musa balbisiana reveals subgenome evolution and function divergence in polyploid bananas.</title>
        <authorList>
            <person name="Yao X."/>
        </authorList>
    </citation>
    <scope>NUCLEOTIDE SEQUENCE [LARGE SCALE GENOMIC DNA]</scope>
    <source>
        <strain evidence="13">cv. DH-PKW</strain>
        <tissue evidence="12">Leaves</tissue>
    </source>
</reference>
<dbReference type="FunFam" id="1.20.5.170:FF:000036">
    <property type="entry name" value="ABSCISIC ACID-INSENSITIVE 5-like protein 2"/>
    <property type="match status" value="1"/>
</dbReference>
<feature type="region of interest" description="Disordered" evidence="9">
    <location>
        <begin position="166"/>
        <end position="189"/>
    </location>
</feature>
<evidence type="ECO:0000256" key="5">
    <source>
        <dbReference type="ARBA" id="ARBA00023163"/>
    </source>
</evidence>
<sequence>MSPTVDLVEPRDKYSSTPVDDDQPLPKLDHLQNDASAMELHSIISYTLFLAFMSVLLLENLVGAASYTVGDAEGWTYGLDYQKWAQKYNFTAGDALLFSYIRGQHDVYQVVEDTFRSCDVSSGVVSTYDSGNDVVNLTRAAKYWFLCNVKGHCRGGMRFGITVARASPSPSGGGDEESPFPTSPPPPLLGNAGASVARTRWWLVVIGLCMEEVWQDIGLSSSLQEEDVPSTPSPSLYGASTAAASCSFGGNLKETSNRILPAPLSLGFGCLDSSIDGVCSGSVVNCCPKKHALEQRWNGSFSSGTDVDRRKKRMIKNRESAARSRARKQAYTNELEQAVDHLLNENRLLKRQCEELKRAMVHQLPVATKSSTLQRTLTAPF</sequence>
<keyword evidence="7" id="KW-0539">Nucleus</keyword>
<dbReference type="PROSITE" id="PS51485">
    <property type="entry name" value="PHYTOCYANIN"/>
    <property type="match status" value="1"/>
</dbReference>
<dbReference type="Proteomes" id="UP000317650">
    <property type="component" value="Chromosome 4"/>
</dbReference>
<dbReference type="GO" id="GO:0003700">
    <property type="term" value="F:DNA-binding transcription factor activity"/>
    <property type="evidence" value="ECO:0007669"/>
    <property type="project" value="InterPro"/>
</dbReference>
<dbReference type="InterPro" id="IPR004827">
    <property type="entry name" value="bZIP"/>
</dbReference>
<dbReference type="PANTHER" id="PTHR33021">
    <property type="entry name" value="BLUE COPPER PROTEIN"/>
    <property type="match status" value="1"/>
</dbReference>
<dbReference type="InterPro" id="IPR003245">
    <property type="entry name" value="Phytocyanin_dom"/>
</dbReference>
<dbReference type="GO" id="GO:0046872">
    <property type="term" value="F:metal ion binding"/>
    <property type="evidence" value="ECO:0007669"/>
    <property type="project" value="UniProtKB-KW"/>
</dbReference>
<protein>
    <recommendedName>
        <fullName evidence="14">Phytocyanin domain-containing protein</fullName>
    </recommendedName>
</protein>
<evidence type="ECO:0000259" key="10">
    <source>
        <dbReference type="PROSITE" id="PS50217"/>
    </source>
</evidence>
<dbReference type="GO" id="GO:0009055">
    <property type="term" value="F:electron transfer activity"/>
    <property type="evidence" value="ECO:0007669"/>
    <property type="project" value="InterPro"/>
</dbReference>
<name>A0A4S8K9Q3_MUSBA</name>
<dbReference type="EMBL" id="PYDT01000001">
    <property type="protein sequence ID" value="THU71770.1"/>
    <property type="molecule type" value="Genomic_DNA"/>
</dbReference>
<dbReference type="PANTHER" id="PTHR33021:SF179">
    <property type="entry name" value="OS09G0541100 PROTEIN"/>
    <property type="match status" value="1"/>
</dbReference>
<dbReference type="SMART" id="SM00338">
    <property type="entry name" value="BRLZ"/>
    <property type="match status" value="1"/>
</dbReference>
<evidence type="ECO:0000256" key="6">
    <source>
        <dbReference type="ARBA" id="ARBA00023180"/>
    </source>
</evidence>
<comment type="caution">
    <text evidence="12">The sequence shown here is derived from an EMBL/GenBank/DDBJ whole genome shotgun (WGS) entry which is preliminary data.</text>
</comment>
<evidence type="ECO:0000256" key="4">
    <source>
        <dbReference type="ARBA" id="ARBA00023125"/>
    </source>
</evidence>
<keyword evidence="5" id="KW-0804">Transcription</keyword>
<keyword evidence="2" id="KW-0479">Metal-binding</keyword>
<evidence type="ECO:0000313" key="12">
    <source>
        <dbReference type="EMBL" id="THU71770.1"/>
    </source>
</evidence>
<dbReference type="Pfam" id="PF02298">
    <property type="entry name" value="Cu_bind_like"/>
    <property type="match status" value="1"/>
</dbReference>
<dbReference type="Pfam" id="PF00170">
    <property type="entry name" value="bZIP_1"/>
    <property type="match status" value="1"/>
</dbReference>
<gene>
    <name evidence="12" type="ORF">C4D60_Mb04t04990</name>
</gene>
<accession>A0A4S8K9Q3</accession>
<dbReference type="CDD" id="cd14707">
    <property type="entry name" value="bZIP_plant_BZIP46"/>
    <property type="match status" value="1"/>
</dbReference>
<dbReference type="PROSITE" id="PS50217">
    <property type="entry name" value="BZIP"/>
    <property type="match status" value="1"/>
</dbReference>
<dbReference type="GO" id="GO:0005886">
    <property type="term" value="C:plasma membrane"/>
    <property type="evidence" value="ECO:0007669"/>
    <property type="project" value="TreeGrafter"/>
</dbReference>
<feature type="region of interest" description="Disordered" evidence="9">
    <location>
        <begin position="1"/>
        <end position="26"/>
    </location>
</feature>
<feature type="domain" description="BZIP" evidence="10">
    <location>
        <begin position="307"/>
        <end position="358"/>
    </location>
</feature>
<dbReference type="PROSITE" id="PS00036">
    <property type="entry name" value="BZIP_BASIC"/>
    <property type="match status" value="1"/>
</dbReference>
<comment type="subcellular location">
    <subcellularLocation>
        <location evidence="1">Nucleus</location>
    </subcellularLocation>
</comment>
<keyword evidence="6" id="KW-0325">Glycoprotein</keyword>
<proteinExistence type="predicted"/>
<keyword evidence="13" id="KW-1185">Reference proteome</keyword>
<dbReference type="InterPro" id="IPR039391">
    <property type="entry name" value="Phytocyanin-like"/>
</dbReference>
<evidence type="ECO:0000256" key="2">
    <source>
        <dbReference type="ARBA" id="ARBA00022723"/>
    </source>
</evidence>
<evidence type="ECO:0000256" key="8">
    <source>
        <dbReference type="SAM" id="Coils"/>
    </source>
</evidence>
<dbReference type="Gene3D" id="2.60.40.420">
    <property type="entry name" value="Cupredoxins - blue copper proteins"/>
    <property type="match status" value="1"/>
</dbReference>
<keyword evidence="8" id="KW-0175">Coiled coil</keyword>